<comment type="similarity">
    <text evidence="1">Belongs to the dTDP-4-dehydrorhamnose 3,5-epimerase family.</text>
</comment>
<proteinExistence type="inferred from homology"/>
<dbReference type="PANTHER" id="PTHR10491:SF4">
    <property type="entry name" value="METHIONINE ADENOSYLTRANSFERASE 2 SUBUNIT BETA"/>
    <property type="match status" value="1"/>
</dbReference>
<dbReference type="EMBL" id="JACCAC010000001">
    <property type="protein sequence ID" value="NYG54717.1"/>
    <property type="molecule type" value="Genomic_DNA"/>
</dbReference>
<evidence type="ECO:0000256" key="1">
    <source>
        <dbReference type="ARBA" id="ARBA00010154"/>
    </source>
</evidence>
<evidence type="ECO:0000256" key="2">
    <source>
        <dbReference type="ARBA" id="ARBA00010944"/>
    </source>
</evidence>
<keyword evidence="5" id="KW-0560">Oxidoreductase</keyword>
<dbReference type="Gene3D" id="2.60.120.10">
    <property type="entry name" value="Jelly Rolls"/>
    <property type="match status" value="1"/>
</dbReference>
<reference evidence="7 8" key="1">
    <citation type="submission" date="2020-07" db="EMBL/GenBank/DDBJ databases">
        <title>Sequencing the genomes of 1000 actinobacteria strains.</title>
        <authorList>
            <person name="Klenk H.-P."/>
        </authorList>
    </citation>
    <scope>NUCLEOTIDE SEQUENCE [LARGE SCALE GENOMIC DNA]</scope>
    <source>
        <strain evidence="7 8">DSM 24552</strain>
    </source>
</reference>
<evidence type="ECO:0000313" key="8">
    <source>
        <dbReference type="Proteomes" id="UP000544110"/>
    </source>
</evidence>
<dbReference type="Proteomes" id="UP000544110">
    <property type="component" value="Unassembled WGS sequence"/>
</dbReference>
<dbReference type="Pfam" id="PF00908">
    <property type="entry name" value="dTDP_sugar_isom"/>
    <property type="match status" value="1"/>
</dbReference>
<keyword evidence="7" id="KW-0413">Isomerase</keyword>
<evidence type="ECO:0000259" key="6">
    <source>
        <dbReference type="Pfam" id="PF04321"/>
    </source>
</evidence>
<dbReference type="InterPro" id="IPR000888">
    <property type="entry name" value="RmlC-like"/>
</dbReference>
<dbReference type="EC" id="1.1.1.133" evidence="5"/>
<gene>
    <name evidence="7" type="ORF">BJ989_001021</name>
</gene>
<dbReference type="InterPro" id="IPR036291">
    <property type="entry name" value="NAD(P)-bd_dom_sf"/>
</dbReference>
<organism evidence="7 8">
    <name type="scientific">Nocardioides perillae</name>
    <dbReference type="NCBI Taxonomy" id="1119534"/>
    <lineage>
        <taxon>Bacteria</taxon>
        <taxon>Bacillati</taxon>
        <taxon>Actinomycetota</taxon>
        <taxon>Actinomycetes</taxon>
        <taxon>Propionibacteriales</taxon>
        <taxon>Nocardioidaceae</taxon>
        <taxon>Nocardioides</taxon>
    </lineage>
</organism>
<dbReference type="Gene3D" id="3.40.50.720">
    <property type="entry name" value="NAD(P)-binding Rossmann-like Domain"/>
    <property type="match status" value="1"/>
</dbReference>
<comment type="similarity">
    <text evidence="2 5">Belongs to the dTDP-4-dehydrorhamnose reductase family.</text>
</comment>
<dbReference type="RefSeq" id="WP_179517286.1">
    <property type="nucleotide sequence ID" value="NZ_JACCAC010000001.1"/>
</dbReference>
<dbReference type="UniPathway" id="UPA00124"/>
<comment type="caution">
    <text evidence="7">The sequence shown here is derived from an EMBL/GenBank/DDBJ whole genome shotgun (WGS) entry which is preliminary data.</text>
</comment>
<dbReference type="SUPFAM" id="SSF51735">
    <property type="entry name" value="NAD(P)-binding Rossmann-fold domains"/>
    <property type="match status" value="1"/>
</dbReference>
<dbReference type="AlphaFoldDB" id="A0A7Y9UL59"/>
<dbReference type="Gene3D" id="3.90.25.10">
    <property type="entry name" value="UDP-galactose 4-epimerase, domain 1"/>
    <property type="match status" value="1"/>
</dbReference>
<dbReference type="GO" id="GO:0008831">
    <property type="term" value="F:dTDP-4-dehydrorhamnose reductase activity"/>
    <property type="evidence" value="ECO:0007669"/>
    <property type="project" value="UniProtKB-EC"/>
</dbReference>
<feature type="active site" description="Proton acceptor" evidence="3">
    <location>
        <position position="72"/>
    </location>
</feature>
<sequence>MAGGSPAQELAVETTAIDGLLVVRIPVHGDARGWFKENWQRAKMVDLGLPDFGPVQNNVSYNAARGATRGIHAEPWDKLVSVATGRIFGAWVDLREGAGFGTVVTLELGPDRAVFVPRGVGNSYQALEDATAYTYLVNDHWRPGLTYPAVALDDPALGIDWPIPLAEAEVSEKDRRNPVLADVTAFRRRRPLVLGGGGQLGRALARAFPKALVADRSVLDLTDADAVAAWAWGDHDVVLNAAAYTAVDAAETPEGRRAAWAANAAAPARLAALAREHGFTLVHYSSDYVYDGTVVEHVEDEPLAPLGVYAQSKAAGDLAVGTAPRHYVLRTSWVVGDGGNFVATMARLARDGVRPSVVGDQVGRLTFTDTLAEATRHLLASGAPSGVYHCTNAGEPTSWADVARQVFELRGRDGGDVTTVTTEDYAAGKALAPRPAHSTMSLAKLRATGFEPEDAATALARYLTD</sequence>
<dbReference type="GO" id="GO:0008830">
    <property type="term" value="F:dTDP-4-dehydrorhamnose 3,5-epimerase activity"/>
    <property type="evidence" value="ECO:0007669"/>
    <property type="project" value="InterPro"/>
</dbReference>
<keyword evidence="8" id="KW-1185">Reference proteome</keyword>
<name>A0A7Y9UL59_9ACTN</name>
<evidence type="ECO:0000313" key="7">
    <source>
        <dbReference type="EMBL" id="NYG54717.1"/>
    </source>
</evidence>
<keyword evidence="5" id="KW-0521">NADP</keyword>
<dbReference type="PANTHER" id="PTHR10491">
    <property type="entry name" value="DTDP-4-DEHYDRORHAMNOSE REDUCTASE"/>
    <property type="match status" value="1"/>
</dbReference>
<dbReference type="InterPro" id="IPR005913">
    <property type="entry name" value="dTDP_dehydrorham_reduct"/>
</dbReference>
<accession>A0A7Y9UL59</accession>
<feature type="domain" description="RmlD-like substrate binding" evidence="6">
    <location>
        <begin position="192"/>
        <end position="464"/>
    </location>
</feature>
<evidence type="ECO:0000256" key="3">
    <source>
        <dbReference type="PIRSR" id="PIRSR600888-1"/>
    </source>
</evidence>
<comment type="function">
    <text evidence="5">Catalyzes the reduction of dTDP-6-deoxy-L-lyxo-4-hexulose to yield dTDP-L-rhamnose.</text>
</comment>
<protein>
    <recommendedName>
        <fullName evidence="5">dTDP-4-dehydrorhamnose reductase</fullName>
        <ecNumber evidence="5">1.1.1.133</ecNumber>
    </recommendedName>
</protein>
<dbReference type="InterPro" id="IPR011051">
    <property type="entry name" value="RmlC_Cupin_sf"/>
</dbReference>
<feature type="site" description="Participates in a stacking interaction with the thymidine ring of dTDP-4-oxo-6-deoxyglucose" evidence="4">
    <location>
        <position position="141"/>
    </location>
</feature>
<dbReference type="InterPro" id="IPR014710">
    <property type="entry name" value="RmlC-like_jellyroll"/>
</dbReference>
<dbReference type="SUPFAM" id="SSF51182">
    <property type="entry name" value="RmlC-like cupins"/>
    <property type="match status" value="1"/>
</dbReference>
<dbReference type="GO" id="GO:0019305">
    <property type="term" value="P:dTDP-rhamnose biosynthetic process"/>
    <property type="evidence" value="ECO:0007669"/>
    <property type="project" value="UniProtKB-UniPathway"/>
</dbReference>
<feature type="active site" description="Proton donor" evidence="3">
    <location>
        <position position="135"/>
    </location>
</feature>
<comment type="pathway">
    <text evidence="5">Carbohydrate biosynthesis; dTDP-L-rhamnose biosynthesis.</text>
</comment>
<dbReference type="Pfam" id="PF04321">
    <property type="entry name" value="RmlD_sub_bind"/>
    <property type="match status" value="1"/>
</dbReference>
<dbReference type="InterPro" id="IPR029903">
    <property type="entry name" value="RmlD-like-bd"/>
</dbReference>
<evidence type="ECO:0000256" key="4">
    <source>
        <dbReference type="PIRSR" id="PIRSR600888-3"/>
    </source>
</evidence>
<evidence type="ECO:0000256" key="5">
    <source>
        <dbReference type="RuleBase" id="RU364082"/>
    </source>
</evidence>